<dbReference type="STRING" id="1068978.AMETH_3275"/>
<evidence type="ECO:0000256" key="3">
    <source>
        <dbReference type="ARBA" id="ARBA00022692"/>
    </source>
</evidence>
<dbReference type="InterPro" id="IPR017039">
    <property type="entry name" value="Virul_fac_BrkB"/>
</dbReference>
<protein>
    <submittedName>
        <fullName evidence="7">Uncharacterized protein</fullName>
    </submittedName>
</protein>
<keyword evidence="5 6" id="KW-0472">Membrane</keyword>
<keyword evidence="3 6" id="KW-0812">Transmembrane</keyword>
<reference evidence="7 8" key="1">
    <citation type="submission" date="2014-07" db="EMBL/GenBank/DDBJ databases">
        <title>Whole Genome Sequence of the Amycolatopsis methanolica 239.</title>
        <authorList>
            <person name="Tang B."/>
        </authorList>
    </citation>
    <scope>NUCLEOTIDE SEQUENCE [LARGE SCALE GENOMIC DNA]</scope>
    <source>
        <strain evidence="7 8">239</strain>
    </source>
</reference>
<dbReference type="RefSeq" id="WP_017982197.1">
    <property type="nucleotide sequence ID" value="NZ_AQUL01000001.1"/>
</dbReference>
<dbReference type="Pfam" id="PF03631">
    <property type="entry name" value="Virul_fac_BrkB"/>
    <property type="match status" value="1"/>
</dbReference>
<evidence type="ECO:0000256" key="6">
    <source>
        <dbReference type="SAM" id="Phobius"/>
    </source>
</evidence>
<evidence type="ECO:0000313" key="8">
    <source>
        <dbReference type="Proteomes" id="UP000062973"/>
    </source>
</evidence>
<dbReference type="OrthoDB" id="3694936at2"/>
<keyword evidence="2" id="KW-1003">Cell membrane</keyword>
<keyword evidence="4 6" id="KW-1133">Transmembrane helix</keyword>
<dbReference type="PATRIC" id="fig|1068978.7.peg.3497"/>
<proteinExistence type="predicted"/>
<feature type="transmembrane region" description="Helical" evidence="6">
    <location>
        <begin position="168"/>
        <end position="189"/>
    </location>
</feature>
<feature type="transmembrane region" description="Helical" evidence="6">
    <location>
        <begin position="142"/>
        <end position="162"/>
    </location>
</feature>
<organism evidence="7 8">
    <name type="scientific">Amycolatopsis methanolica 239</name>
    <dbReference type="NCBI Taxonomy" id="1068978"/>
    <lineage>
        <taxon>Bacteria</taxon>
        <taxon>Bacillati</taxon>
        <taxon>Actinomycetota</taxon>
        <taxon>Actinomycetes</taxon>
        <taxon>Pseudonocardiales</taxon>
        <taxon>Pseudonocardiaceae</taxon>
        <taxon>Amycolatopsis</taxon>
        <taxon>Amycolatopsis methanolica group</taxon>
    </lineage>
</organism>
<evidence type="ECO:0000313" key="7">
    <source>
        <dbReference type="EMBL" id="AIJ23367.1"/>
    </source>
</evidence>
<keyword evidence="8" id="KW-1185">Reference proteome</keyword>
<comment type="subcellular location">
    <subcellularLocation>
        <location evidence="1">Cell membrane</location>
        <topology evidence="1">Multi-pass membrane protein</topology>
    </subcellularLocation>
</comment>
<dbReference type="GO" id="GO:0005886">
    <property type="term" value="C:plasma membrane"/>
    <property type="evidence" value="ECO:0007669"/>
    <property type="project" value="UniProtKB-SubCell"/>
</dbReference>
<accession>A0A076N0M6</accession>
<dbReference type="AlphaFoldDB" id="A0A076N0M6"/>
<sequence length="279" mass="29492">MRTTAAREGFASAAGRFPAVRLTGRLLRRDLEIAGPLLAAALAFRIFVWLLPCVLILVALLGFWWSGTTLGEFVRTTGLSPLTASLLENVGRQAEQSRLIALGVGVGSLAIASFTLGRALDGVANRVRPGSCPRDFTALARAGRYTAVLLGILVACLGGPLLEAVLHLPTAVMSVLMTGVFVLLGLPLLRAGQPGPYRAYLPGAVLFGLGMEGLRAVAVHFLPSKLSRASELYGTLGVAAAALVWLMLIARFVVLAHLLNLLLSEQEDRLPRSSDDSTS</sequence>
<evidence type="ECO:0000256" key="2">
    <source>
        <dbReference type="ARBA" id="ARBA00022475"/>
    </source>
</evidence>
<feature type="transmembrane region" description="Helical" evidence="6">
    <location>
        <begin position="99"/>
        <end position="121"/>
    </location>
</feature>
<evidence type="ECO:0000256" key="4">
    <source>
        <dbReference type="ARBA" id="ARBA00022989"/>
    </source>
</evidence>
<dbReference type="KEGG" id="amq:AMETH_3275"/>
<feature type="transmembrane region" description="Helical" evidence="6">
    <location>
        <begin position="242"/>
        <end position="263"/>
    </location>
</feature>
<evidence type="ECO:0000256" key="1">
    <source>
        <dbReference type="ARBA" id="ARBA00004651"/>
    </source>
</evidence>
<feature type="transmembrane region" description="Helical" evidence="6">
    <location>
        <begin position="37"/>
        <end position="65"/>
    </location>
</feature>
<dbReference type="HOGENOM" id="CLU_996189_0_0_11"/>
<feature type="transmembrane region" description="Helical" evidence="6">
    <location>
        <begin position="201"/>
        <end position="222"/>
    </location>
</feature>
<gene>
    <name evidence="7" type="ORF">AMETH_3275</name>
</gene>
<evidence type="ECO:0000256" key="5">
    <source>
        <dbReference type="ARBA" id="ARBA00023136"/>
    </source>
</evidence>
<name>A0A076N0M6_AMYME</name>
<dbReference type="EMBL" id="CP009110">
    <property type="protein sequence ID" value="AIJ23367.1"/>
    <property type="molecule type" value="Genomic_DNA"/>
</dbReference>
<dbReference type="Proteomes" id="UP000062973">
    <property type="component" value="Chromosome"/>
</dbReference>